<keyword evidence="3" id="KW-1185">Reference proteome</keyword>
<sequence length="326" mass="34037">MMARHPIGRRALLAASAGLAAPRLARAQAWPERPVRMLMGFPPGGPTDAVGRLIAAGLQAAIGQPVVFENRPGANSVLAAEAVARAAPDGYTLLFASNALVMNASVYARLPYDPATSFAPISIVATSPNVFWCGTSQPWQSLEEVVTAAKARPGQLGYASTGNGGNGHFGGETLRQALGIDITHVPYRGTAPALQDVIAGRVPLMLQTLVGAIGPYRADQLRPLVVFGPRRAPELPEVPTLAELGHDVADSGVWFGVLAPAGTGAPIIERVSGALSALLQRQDTRDRLATQASVPAFAGPEAFAVRIRSDVGAWAEVARRAGMRPE</sequence>
<gene>
    <name evidence="2" type="ORF">GXW71_21085</name>
</gene>
<dbReference type="EMBL" id="JAAGBB010000027">
    <property type="protein sequence ID" value="MBR0666869.1"/>
    <property type="molecule type" value="Genomic_DNA"/>
</dbReference>
<evidence type="ECO:0000313" key="2">
    <source>
        <dbReference type="EMBL" id="MBR0666869.1"/>
    </source>
</evidence>
<dbReference type="Pfam" id="PF03401">
    <property type="entry name" value="TctC"/>
    <property type="match status" value="1"/>
</dbReference>
<dbReference type="Gene3D" id="3.40.190.10">
    <property type="entry name" value="Periplasmic binding protein-like II"/>
    <property type="match status" value="1"/>
</dbReference>
<dbReference type="Proteomes" id="UP001196870">
    <property type="component" value="Unassembled WGS sequence"/>
</dbReference>
<reference evidence="3" key="1">
    <citation type="journal article" date="2021" name="Syst. Appl. Microbiol.">
        <title>Roseomonas hellenica sp. nov., isolated from roots of wild-growing Alkanna tinctoria.</title>
        <authorList>
            <person name="Rat A."/>
            <person name="Naranjo H.D."/>
            <person name="Lebbe L."/>
            <person name="Cnockaert M."/>
            <person name="Krigas N."/>
            <person name="Grigoriadou K."/>
            <person name="Maloupa E."/>
            <person name="Willems A."/>
        </authorList>
    </citation>
    <scope>NUCLEOTIDE SEQUENCE [LARGE SCALE GENOMIC DNA]</scope>
    <source>
        <strain evidence="3">LMG 31523</strain>
    </source>
</reference>
<accession>A0ABS5F2R5</accession>
<dbReference type="RefSeq" id="WP_211854648.1">
    <property type="nucleotide sequence ID" value="NZ_JAAGBB010000027.1"/>
</dbReference>
<dbReference type="CDD" id="cd07012">
    <property type="entry name" value="PBP2_Bug_TTT"/>
    <property type="match status" value="1"/>
</dbReference>
<dbReference type="InterPro" id="IPR042100">
    <property type="entry name" value="Bug_dom1"/>
</dbReference>
<dbReference type="PANTHER" id="PTHR42928">
    <property type="entry name" value="TRICARBOXYLATE-BINDING PROTEIN"/>
    <property type="match status" value="1"/>
</dbReference>
<comment type="similarity">
    <text evidence="1">Belongs to the UPF0065 (bug) family.</text>
</comment>
<evidence type="ECO:0000256" key="1">
    <source>
        <dbReference type="ARBA" id="ARBA00006987"/>
    </source>
</evidence>
<name>A0ABS5F2R5_9PROT</name>
<proteinExistence type="inferred from homology"/>
<protein>
    <submittedName>
        <fullName evidence="2">Tripartite tricarboxylate transporter substrate binding protein</fullName>
    </submittedName>
</protein>
<dbReference type="SUPFAM" id="SSF53850">
    <property type="entry name" value="Periplasmic binding protein-like II"/>
    <property type="match status" value="1"/>
</dbReference>
<organism evidence="2 3">
    <name type="scientific">Plastoroseomonas hellenica</name>
    <dbReference type="NCBI Taxonomy" id="2687306"/>
    <lineage>
        <taxon>Bacteria</taxon>
        <taxon>Pseudomonadati</taxon>
        <taxon>Pseudomonadota</taxon>
        <taxon>Alphaproteobacteria</taxon>
        <taxon>Acetobacterales</taxon>
        <taxon>Acetobacteraceae</taxon>
        <taxon>Plastoroseomonas</taxon>
    </lineage>
</organism>
<dbReference type="InterPro" id="IPR005064">
    <property type="entry name" value="BUG"/>
</dbReference>
<evidence type="ECO:0000313" key="3">
    <source>
        <dbReference type="Proteomes" id="UP001196870"/>
    </source>
</evidence>
<dbReference type="PANTHER" id="PTHR42928:SF5">
    <property type="entry name" value="BLR1237 PROTEIN"/>
    <property type="match status" value="1"/>
</dbReference>
<comment type="caution">
    <text evidence="2">The sequence shown here is derived from an EMBL/GenBank/DDBJ whole genome shotgun (WGS) entry which is preliminary data.</text>
</comment>
<dbReference type="Gene3D" id="3.40.190.150">
    <property type="entry name" value="Bordetella uptake gene, domain 1"/>
    <property type="match status" value="1"/>
</dbReference>
<dbReference type="PIRSF" id="PIRSF017082">
    <property type="entry name" value="YflP"/>
    <property type="match status" value="1"/>
</dbReference>